<feature type="compositionally biased region" description="Basic residues" evidence="1">
    <location>
        <begin position="469"/>
        <end position="479"/>
    </location>
</feature>
<evidence type="ECO:0000313" key="3">
    <source>
        <dbReference type="Proteomes" id="UP000504609"/>
    </source>
</evidence>
<feature type="compositionally biased region" description="Basic and acidic residues" evidence="1">
    <location>
        <begin position="295"/>
        <end position="326"/>
    </location>
</feature>
<dbReference type="InterPro" id="IPR053052">
    <property type="entry name" value="Imprinting_Balance_Reg"/>
</dbReference>
<reference evidence="4" key="1">
    <citation type="submission" date="2025-08" db="UniProtKB">
        <authorList>
            <consortium name="RefSeq"/>
        </authorList>
    </citation>
    <scope>IDENTIFICATION</scope>
    <source>
        <tissue evidence="4">Young leaves</tissue>
    </source>
</reference>
<sequence>MQFKCDEQSTRSVETGEREKREKRERERDGRKMEHNDGGGNRAEALRWLSIAEKLLAARDFYGTRSFAIRARESDPIVLEAADRVIAVADTLLAAEGRINNQYDWYGILQISQPTHSMEIIATQYRRLALLLHPEANRVAFADHAFRLISDAWCVLSNPLRKALYDNDYLMYSKFSPGTTGSNQKPKSPPPQPQFPQPVRTSPRKETRMMVEEPQHQEQPPPPPPPPERPHPPPLELLQPPSPERPQPPPLQPPSQPQPQLPNRPQQQEDLQQFVRKTPKTPQTPKSMSVEVIVEEERPNVSDVHESAQEATEQHIDSNRPSREPESTLPTESSIPSFWTACPYCYNLYEYPKVYEDCVLRCQNCSKAFQALVIPSPPVAENASTFCCWGFFPLGVSPNAKGPMGSAPWSPFSAMFSCPLPDKGGTKPGKAKNVKPTKKSIPRFVCEEDDLYIQASEPSDSSDEEWGRVSKKKKPKRSLATRSDKRTNSESLLKGNQGNVDEVENRNGLVRFGLSNATKGESSKKAVVAAGGTGKKHRSKGPKEVGKLDLNVEFSNEVEEPATGVSGGHGEDNIEGIGFFEGLDEFLSSLPILNAVADDKVKAS</sequence>
<feature type="compositionally biased region" description="Basic and acidic residues" evidence="1">
    <location>
        <begin position="203"/>
        <end position="216"/>
    </location>
</feature>
<dbReference type="PROSITE" id="PS50076">
    <property type="entry name" value="DNAJ_2"/>
    <property type="match status" value="1"/>
</dbReference>
<protein>
    <submittedName>
        <fullName evidence="4">NHS-like protein 1</fullName>
    </submittedName>
</protein>
<feature type="region of interest" description="Disordered" evidence="1">
    <location>
        <begin position="456"/>
        <end position="548"/>
    </location>
</feature>
<feature type="compositionally biased region" description="Pro residues" evidence="1">
    <location>
        <begin position="187"/>
        <end position="196"/>
    </location>
</feature>
<name>A0A6J1GJM0_CUCMO</name>
<feature type="compositionally biased region" description="Polar residues" evidence="1">
    <location>
        <begin position="489"/>
        <end position="499"/>
    </location>
</feature>
<evidence type="ECO:0000259" key="2">
    <source>
        <dbReference type="PROSITE" id="PS50076"/>
    </source>
</evidence>
<dbReference type="Gene3D" id="1.10.287.110">
    <property type="entry name" value="DnaJ domain"/>
    <property type="match status" value="1"/>
</dbReference>
<dbReference type="KEGG" id="cmos:111454955"/>
<feature type="region of interest" description="Disordered" evidence="1">
    <location>
        <begin position="176"/>
        <end position="333"/>
    </location>
</feature>
<accession>A0A6J1GJM0</accession>
<dbReference type="SMART" id="SM00271">
    <property type="entry name" value="DnaJ"/>
    <property type="match status" value="1"/>
</dbReference>
<keyword evidence="3" id="KW-1185">Reference proteome</keyword>
<dbReference type="SUPFAM" id="SSF46565">
    <property type="entry name" value="Chaperone J-domain"/>
    <property type="match status" value="1"/>
</dbReference>
<dbReference type="AlphaFoldDB" id="A0A6J1GJM0"/>
<dbReference type="RefSeq" id="XP_022952211.1">
    <property type="nucleotide sequence ID" value="XM_023096443.1"/>
</dbReference>
<dbReference type="InterPro" id="IPR036869">
    <property type="entry name" value="J_dom_sf"/>
</dbReference>
<feature type="domain" description="J" evidence="2">
    <location>
        <begin position="104"/>
        <end position="169"/>
    </location>
</feature>
<dbReference type="Pfam" id="PF00226">
    <property type="entry name" value="DnaJ"/>
    <property type="match status" value="1"/>
</dbReference>
<dbReference type="InterPro" id="IPR001623">
    <property type="entry name" value="DnaJ_domain"/>
</dbReference>
<dbReference type="Pfam" id="PF23551">
    <property type="entry name" value="Zn_ribbon_20"/>
    <property type="match status" value="1"/>
</dbReference>
<gene>
    <name evidence="4" type="primary">LOC111454955</name>
</gene>
<organism evidence="3 4">
    <name type="scientific">Cucurbita moschata</name>
    <name type="common">Winter crookneck squash</name>
    <name type="synonym">Cucurbita pepo var. moschata</name>
    <dbReference type="NCBI Taxonomy" id="3662"/>
    <lineage>
        <taxon>Eukaryota</taxon>
        <taxon>Viridiplantae</taxon>
        <taxon>Streptophyta</taxon>
        <taxon>Embryophyta</taxon>
        <taxon>Tracheophyta</taxon>
        <taxon>Spermatophyta</taxon>
        <taxon>Magnoliopsida</taxon>
        <taxon>eudicotyledons</taxon>
        <taxon>Gunneridae</taxon>
        <taxon>Pentapetalae</taxon>
        <taxon>rosids</taxon>
        <taxon>fabids</taxon>
        <taxon>Cucurbitales</taxon>
        <taxon>Cucurbitaceae</taxon>
        <taxon>Cucurbiteae</taxon>
        <taxon>Cucurbita</taxon>
    </lineage>
</organism>
<dbReference type="GeneID" id="111454955"/>
<proteinExistence type="predicted"/>
<dbReference type="PANTHER" id="PTHR45496">
    <property type="entry name" value="CHAPERONE DNAJ-DOMAIN SUPERFAMILY PROTEIN"/>
    <property type="match status" value="1"/>
</dbReference>
<feature type="compositionally biased region" description="Basic and acidic residues" evidence="1">
    <location>
        <begin position="1"/>
        <end position="37"/>
    </location>
</feature>
<dbReference type="Proteomes" id="UP000504609">
    <property type="component" value="Unplaced"/>
</dbReference>
<evidence type="ECO:0000256" key="1">
    <source>
        <dbReference type="SAM" id="MobiDB-lite"/>
    </source>
</evidence>
<evidence type="ECO:0000313" key="4">
    <source>
        <dbReference type="RefSeq" id="XP_022952211.1"/>
    </source>
</evidence>
<feature type="region of interest" description="Disordered" evidence="1">
    <location>
        <begin position="1"/>
        <end position="40"/>
    </location>
</feature>
<dbReference type="CDD" id="cd06257">
    <property type="entry name" value="DnaJ"/>
    <property type="match status" value="1"/>
</dbReference>
<dbReference type="InterPro" id="IPR056988">
    <property type="entry name" value="Zn_ribbon_pln"/>
</dbReference>
<dbReference type="PANTHER" id="PTHR45496:SF19">
    <property type="entry name" value="J DOMAIN-CONTAINING PROTEIN"/>
    <property type="match status" value="1"/>
</dbReference>
<feature type="compositionally biased region" description="Pro residues" evidence="1">
    <location>
        <begin position="219"/>
        <end position="262"/>
    </location>
</feature>